<dbReference type="GO" id="GO:0005829">
    <property type="term" value="C:cytosol"/>
    <property type="evidence" value="ECO:0007669"/>
    <property type="project" value="TreeGrafter"/>
</dbReference>
<dbReference type="PANTHER" id="PTHR43633">
    <property type="entry name" value="ALCOHOL DEHYDROGENASE YQHD"/>
    <property type="match status" value="1"/>
</dbReference>
<accession>H3KHM3</accession>
<dbReference type="PANTHER" id="PTHR43633:SF1">
    <property type="entry name" value="ALCOHOL DEHYDROGENASE YQHD"/>
    <property type="match status" value="1"/>
</dbReference>
<dbReference type="InterPro" id="IPR056798">
    <property type="entry name" value="ADH_Fe_C"/>
</dbReference>
<dbReference type="STRING" id="762967.HMPREF9440_02269"/>
<dbReference type="FunFam" id="3.40.50.1970:FF:000003">
    <property type="entry name" value="Alcohol dehydrogenase, iron-containing"/>
    <property type="match status" value="1"/>
</dbReference>
<protein>
    <submittedName>
        <fullName evidence="6">Putative NADH-dependent butanol dehydrogenase A</fullName>
    </submittedName>
</protein>
<dbReference type="EMBL" id="AFBQ01000345">
    <property type="protein sequence ID" value="EHY30384.1"/>
    <property type="molecule type" value="Genomic_DNA"/>
</dbReference>
<dbReference type="GO" id="GO:0046872">
    <property type="term" value="F:metal ion binding"/>
    <property type="evidence" value="ECO:0007669"/>
    <property type="project" value="InterPro"/>
</dbReference>
<dbReference type="Gene3D" id="1.20.1090.10">
    <property type="entry name" value="Dehydroquinate synthase-like - alpha domain"/>
    <property type="match status" value="1"/>
</dbReference>
<dbReference type="HOGENOM" id="CLU_007207_0_4_4"/>
<keyword evidence="7" id="KW-1185">Reference proteome</keyword>
<evidence type="ECO:0000313" key="7">
    <source>
        <dbReference type="Proteomes" id="UP000004956"/>
    </source>
</evidence>
<dbReference type="AlphaFoldDB" id="H3KHM3"/>
<evidence type="ECO:0000259" key="5">
    <source>
        <dbReference type="Pfam" id="PF25137"/>
    </source>
</evidence>
<reference evidence="6 7" key="1">
    <citation type="submission" date="2011-11" db="EMBL/GenBank/DDBJ databases">
        <authorList>
            <person name="Weinstock G."/>
            <person name="Sodergren E."/>
            <person name="Clifton S."/>
            <person name="Fulton L."/>
            <person name="Fulton B."/>
            <person name="Courtney L."/>
            <person name="Fronick C."/>
            <person name="Harrison M."/>
            <person name="Strong C."/>
            <person name="Farmer C."/>
            <person name="Delahaunty K."/>
            <person name="Markovic C."/>
            <person name="Hall O."/>
            <person name="Minx P."/>
            <person name="Tomlinson C."/>
            <person name="Mitreva M."/>
            <person name="Hou S."/>
            <person name="Chen J."/>
            <person name="Wollam A."/>
            <person name="Pepin K.H."/>
            <person name="Johnson M."/>
            <person name="Bhonagiri V."/>
            <person name="Zhang X."/>
            <person name="Suruliraj S."/>
            <person name="Warren W."/>
            <person name="Chinwalla A."/>
            <person name="Mardis E.R."/>
            <person name="Wilson R.K."/>
        </authorList>
    </citation>
    <scope>NUCLEOTIDE SEQUENCE [LARGE SCALE GENOMIC DNA]</scope>
    <source>
        <strain evidence="6 7">YIT 11816</strain>
    </source>
</reference>
<gene>
    <name evidence="6" type="ORF">HMPREF9440_02269</name>
</gene>
<dbReference type="InterPro" id="IPR044731">
    <property type="entry name" value="BDH-like"/>
</dbReference>
<evidence type="ECO:0000313" key="6">
    <source>
        <dbReference type="EMBL" id="EHY30384.1"/>
    </source>
</evidence>
<evidence type="ECO:0000256" key="1">
    <source>
        <dbReference type="ARBA" id="ARBA00001962"/>
    </source>
</evidence>
<organism evidence="6 7">
    <name type="scientific">Sutterella parvirubra YIT 11816</name>
    <dbReference type="NCBI Taxonomy" id="762967"/>
    <lineage>
        <taxon>Bacteria</taxon>
        <taxon>Pseudomonadati</taxon>
        <taxon>Pseudomonadota</taxon>
        <taxon>Betaproteobacteria</taxon>
        <taxon>Burkholderiales</taxon>
        <taxon>Sutterellaceae</taxon>
        <taxon>Sutterella</taxon>
    </lineage>
</organism>
<dbReference type="InterPro" id="IPR001670">
    <property type="entry name" value="ADH_Fe/GldA"/>
</dbReference>
<evidence type="ECO:0000259" key="4">
    <source>
        <dbReference type="Pfam" id="PF00465"/>
    </source>
</evidence>
<dbReference type="Proteomes" id="UP000004956">
    <property type="component" value="Unassembled WGS sequence"/>
</dbReference>
<dbReference type="GO" id="GO:1990002">
    <property type="term" value="F:methylglyoxal reductase (NADPH) (acetol producing) activity"/>
    <property type="evidence" value="ECO:0007669"/>
    <property type="project" value="TreeGrafter"/>
</dbReference>
<comment type="cofactor">
    <cofactor evidence="1">
        <name>Fe cation</name>
        <dbReference type="ChEBI" id="CHEBI:24875"/>
    </cofactor>
</comment>
<dbReference type="GO" id="GO:1990362">
    <property type="term" value="F:butanol dehydrogenase (NAD+) activity"/>
    <property type="evidence" value="ECO:0007669"/>
    <property type="project" value="InterPro"/>
</dbReference>
<feature type="domain" description="Fe-containing alcohol dehydrogenase-like C-terminal" evidence="5">
    <location>
        <begin position="194"/>
        <end position="389"/>
    </location>
</feature>
<keyword evidence="3" id="KW-0560">Oxidoreductase</keyword>
<dbReference type="Gene3D" id="3.40.50.1970">
    <property type="match status" value="1"/>
</dbReference>
<dbReference type="Pfam" id="PF00465">
    <property type="entry name" value="Fe-ADH"/>
    <property type="match status" value="1"/>
</dbReference>
<evidence type="ECO:0000256" key="2">
    <source>
        <dbReference type="ARBA" id="ARBA00007358"/>
    </source>
</evidence>
<evidence type="ECO:0000256" key="3">
    <source>
        <dbReference type="ARBA" id="ARBA00023002"/>
    </source>
</evidence>
<dbReference type="SUPFAM" id="SSF56796">
    <property type="entry name" value="Dehydroquinate synthase-like"/>
    <property type="match status" value="1"/>
</dbReference>
<dbReference type="CDD" id="cd08187">
    <property type="entry name" value="BDH"/>
    <property type="match status" value="1"/>
</dbReference>
<comment type="caution">
    <text evidence="6">The sequence shown here is derived from an EMBL/GenBank/DDBJ whole genome shotgun (WGS) entry which is preliminary data.</text>
</comment>
<name>H3KHM3_9BURK</name>
<comment type="similarity">
    <text evidence="2">Belongs to the iron-containing alcohol dehydrogenase family.</text>
</comment>
<proteinExistence type="inferred from homology"/>
<dbReference type="OrthoDB" id="9778433at2"/>
<dbReference type="RefSeq" id="WP_008543567.1">
    <property type="nucleotide sequence ID" value="NZ_JH605013.1"/>
</dbReference>
<sequence>MLDFSYCNPTRLVFGRTAEAKIGGLVAAQTGVGGKVLVVYGGGSAKRSGLLGLVTASLTEAGLEVFEKGGVQPNPRLSFVKETAEAFRGEAPAAVIAVGGGSVIDTAKAIALMLADDPKADVWDFFTGKRVAEKALPIYAVLTIPAAGSEQSIRCVITHGETKTGVGAECIRPKAAFINPERFATLPRTQIGAGLVDMCSHIMERYFSATENTQYVDGQAEAAMRTIIETAPKVYEDPSNYDAWCQAGLAGSFAHNGYFGMGREEDWACHAIEHAISGWRESITHGTGLSVVIPAWMRYVAALRPARFEAFAVNVMGVAPQETAEKTIALGIAKFRTWTASIGLPQTLEELGAKDCPTEEIARRCCGAGTVGKLLPLAAADVAAILESAR</sequence>
<feature type="domain" description="Alcohol dehydrogenase iron-type/glycerol dehydrogenase GldA" evidence="4">
    <location>
        <begin position="9"/>
        <end position="180"/>
    </location>
</feature>
<dbReference type="PATRIC" id="fig|762967.3.peg.1786"/>
<dbReference type="GO" id="GO:0008106">
    <property type="term" value="F:alcohol dehydrogenase (NADP+) activity"/>
    <property type="evidence" value="ECO:0007669"/>
    <property type="project" value="TreeGrafter"/>
</dbReference>
<dbReference type="Pfam" id="PF25137">
    <property type="entry name" value="ADH_Fe_C"/>
    <property type="match status" value="1"/>
</dbReference>